<comment type="subcellular location">
    <subcellularLocation>
        <location evidence="2">Secreted</location>
    </subcellularLocation>
</comment>
<feature type="binding site" evidence="20">
    <location>
        <position position="281"/>
    </location>
    <ligand>
        <name>Ca(2+)</name>
        <dbReference type="ChEBI" id="CHEBI:29108"/>
        <label>1</label>
    </ligand>
</feature>
<keyword evidence="23" id="KW-0175">Coiled coil</keyword>
<comment type="similarity">
    <text evidence="4">Belongs to the syntaxin family.</text>
</comment>
<dbReference type="Proteomes" id="UP001054889">
    <property type="component" value="Unassembled WGS sequence"/>
</dbReference>
<evidence type="ECO:0000256" key="9">
    <source>
        <dbReference type="ARBA" id="ARBA00022723"/>
    </source>
</evidence>
<evidence type="ECO:0000256" key="1">
    <source>
        <dbReference type="ARBA" id="ARBA00000189"/>
    </source>
</evidence>
<dbReference type="PRINTS" id="PR00458">
    <property type="entry name" value="PEROXIDASE"/>
</dbReference>
<evidence type="ECO:0000256" key="11">
    <source>
        <dbReference type="ARBA" id="ARBA00022927"/>
    </source>
</evidence>
<dbReference type="GO" id="GO:0006886">
    <property type="term" value="P:intracellular protein transport"/>
    <property type="evidence" value="ECO:0007669"/>
    <property type="project" value="InterPro"/>
</dbReference>
<feature type="disulfide bond" evidence="22">
    <location>
        <begin position="325"/>
        <end position="526"/>
    </location>
</feature>
<dbReference type="PANTHER" id="PTHR31235">
    <property type="entry name" value="PEROXIDASE 25-RELATED"/>
    <property type="match status" value="1"/>
</dbReference>
<dbReference type="InterPro" id="IPR000823">
    <property type="entry name" value="Peroxidase_pln"/>
</dbReference>
<keyword evidence="7" id="KW-0575">Peroxidase</keyword>
<keyword evidence="10 20" id="KW-0106">Calcium</keyword>
<evidence type="ECO:0000256" key="14">
    <source>
        <dbReference type="ARBA" id="ARBA00023157"/>
    </source>
</evidence>
<comment type="caution">
    <text evidence="27">The sequence shown here is derived from an EMBL/GenBank/DDBJ whole genome shotgun (WGS) entry which is preliminary data.</text>
</comment>
<evidence type="ECO:0000256" key="8">
    <source>
        <dbReference type="ARBA" id="ARBA00022617"/>
    </source>
</evidence>
<keyword evidence="11" id="KW-0653">Protein transport</keyword>
<feature type="site" description="Transition state stabilizer" evidence="21">
    <location>
        <position position="267"/>
    </location>
</feature>
<evidence type="ECO:0000256" key="16">
    <source>
        <dbReference type="ARBA" id="ARBA00023324"/>
    </source>
</evidence>
<evidence type="ECO:0000256" key="2">
    <source>
        <dbReference type="ARBA" id="ARBA00004613"/>
    </source>
</evidence>
<dbReference type="CDD" id="cd00693">
    <property type="entry name" value="secretory_peroxidase"/>
    <property type="match status" value="1"/>
</dbReference>
<feature type="region of interest" description="Disordered" evidence="24">
    <location>
        <begin position="349"/>
        <end position="369"/>
    </location>
</feature>
<dbReference type="Gene3D" id="1.20.5.110">
    <property type="match status" value="1"/>
</dbReference>
<dbReference type="Pfam" id="PF00141">
    <property type="entry name" value="peroxidase"/>
    <property type="match status" value="1"/>
</dbReference>
<feature type="coiled-coil region" evidence="23">
    <location>
        <begin position="137"/>
        <end position="207"/>
    </location>
</feature>
<evidence type="ECO:0000256" key="23">
    <source>
        <dbReference type="SAM" id="Coils"/>
    </source>
</evidence>
<feature type="binding site" evidence="20">
    <location>
        <position position="293"/>
    </location>
    <ligand>
        <name>Ca(2+)</name>
        <dbReference type="ChEBI" id="CHEBI:29108"/>
        <label>1</label>
    </ligand>
</feature>
<keyword evidence="13 20" id="KW-0408">Iron</keyword>
<dbReference type="PROSITE" id="PS00914">
    <property type="entry name" value="SYNTAXIN"/>
    <property type="match status" value="1"/>
</dbReference>
<name>A0AAV5F715_ELECO</name>
<keyword evidence="8" id="KW-0349">Heme</keyword>
<keyword evidence="12" id="KW-0560">Oxidoreductase</keyword>
<evidence type="ECO:0000313" key="27">
    <source>
        <dbReference type="EMBL" id="GJN30120.1"/>
    </source>
</evidence>
<dbReference type="CDD" id="cd15841">
    <property type="entry name" value="SNARE_Qc"/>
    <property type="match status" value="1"/>
</dbReference>
<evidence type="ECO:0000259" key="25">
    <source>
        <dbReference type="PROSITE" id="PS50192"/>
    </source>
</evidence>
<dbReference type="InterPro" id="IPR002016">
    <property type="entry name" value="Haem_peroxidase"/>
</dbReference>
<dbReference type="EMBL" id="BQKI01000082">
    <property type="protein sequence ID" value="GJN30120.1"/>
    <property type="molecule type" value="Genomic_DNA"/>
</dbReference>
<evidence type="ECO:0000256" key="21">
    <source>
        <dbReference type="PIRSR" id="PIRSR600823-4"/>
    </source>
</evidence>
<reference evidence="27" key="2">
    <citation type="submission" date="2021-12" db="EMBL/GenBank/DDBJ databases">
        <title>Resequencing data analysis of finger millet.</title>
        <authorList>
            <person name="Hatakeyama M."/>
            <person name="Aluri S."/>
            <person name="Balachadran M.T."/>
            <person name="Sivarajan S.R."/>
            <person name="Poveda L."/>
            <person name="Shimizu-Inatsugi R."/>
            <person name="Schlapbach R."/>
            <person name="Sreeman S.M."/>
            <person name="Shimizu K.K."/>
        </authorList>
    </citation>
    <scope>NUCLEOTIDE SEQUENCE</scope>
</reference>
<comment type="similarity">
    <text evidence="3">Belongs to the peroxidase family. Ascorbate peroxidase subfamily.</text>
</comment>
<dbReference type="InterPro" id="IPR006012">
    <property type="entry name" value="Syntaxin/epimorphin_CS"/>
</dbReference>
<dbReference type="SMART" id="SM00397">
    <property type="entry name" value="t_SNARE"/>
    <property type="match status" value="1"/>
</dbReference>
<keyword evidence="6" id="KW-0964">Secreted</keyword>
<feature type="binding site" evidence="20">
    <location>
        <position position="398"/>
    </location>
    <ligand>
        <name>Ca(2+)</name>
        <dbReference type="ChEBI" id="CHEBI:29108"/>
        <label>2</label>
    </ligand>
</feature>
<evidence type="ECO:0000256" key="10">
    <source>
        <dbReference type="ARBA" id="ARBA00022837"/>
    </source>
</evidence>
<comment type="cofactor">
    <cofactor evidence="20">
        <name>heme b</name>
        <dbReference type="ChEBI" id="CHEBI:60344"/>
    </cofactor>
    <text evidence="20">Binds 1 heme b (iron(II)-protoporphyrin IX) group per subunit.</text>
</comment>
<feature type="disulfide bond" evidence="22">
    <location>
        <begin position="240"/>
        <end position="319"/>
    </location>
</feature>
<sequence length="530" mass="57374">MDQWTKRFQEAERLVEDVAERIAERESVSPSLPRELQRRTAEIRRKVAILGTRLDMLHEDLSDLPKKQNISLKQLNKLAEKLSGLRSKATEVGGQFTMKYSTDRICLKLKLTHLYPTTYCAFRNDSSATKIDVNTVADMDNRELIQLQRKVMKEQDENLDVLEETIVSTKHIAQAINEELDLQTRLIDNFEEDLDDTSNQLQVMAAVKLVGAVLVAVAMLSSSFGGAEAQLQVGFYDQSCSQAEVIVRDEVGRAVSANPGLAAGLVRLHFHDCFVQGCDASVLLDSTPNNTAEKDSIPNKSLRGFEVIDGAKQRLETACPGVVSCADVLAFAARDSVVLTGGSPYRVPAGRRDGNVSSASDAQANLPPPTADVAQLTQAFAKNGLSQDEMVTLSGAHTIGVSHCSSFSARLNYANNSSSSTKNPPMDAALASQLAQACPPGSDNTVAMDAGSPPEAFDTSYFQNLLADRGVLASDQTLTTDNATAALVRQNAYNMYLFATKFADAMLKMGGIQVLTGGDGQIRTNCRAIN</sequence>
<feature type="binding site" evidence="20">
    <location>
        <position position="458"/>
    </location>
    <ligand>
        <name>Ca(2+)</name>
        <dbReference type="ChEBI" id="CHEBI:29108"/>
        <label>2</label>
    </ligand>
</feature>
<dbReference type="FunFam" id="1.10.520.10:FF:000001">
    <property type="entry name" value="Peroxidase"/>
    <property type="match status" value="1"/>
</dbReference>
<feature type="domain" description="T-SNARE coiled-coil homology" evidence="25">
    <location>
        <begin position="149"/>
        <end position="202"/>
    </location>
</feature>
<feature type="binding site" description="axial binding residue" evidence="20">
    <location>
        <position position="397"/>
    </location>
    <ligand>
        <name>heme b</name>
        <dbReference type="ChEBI" id="CHEBI:60344"/>
    </ligand>
    <ligandPart>
        <name>Fe</name>
        <dbReference type="ChEBI" id="CHEBI:18248"/>
    </ligandPart>
</feature>
<feature type="domain" description="Plant heme peroxidase family profile" evidence="26">
    <location>
        <begin position="230"/>
        <end position="530"/>
    </location>
</feature>
<comment type="catalytic activity">
    <reaction evidence="1">
        <text>2 a phenolic donor + H2O2 = 2 a phenolic radical donor + 2 H2O</text>
        <dbReference type="Rhea" id="RHEA:56136"/>
        <dbReference type="ChEBI" id="CHEBI:15377"/>
        <dbReference type="ChEBI" id="CHEBI:16240"/>
        <dbReference type="ChEBI" id="CHEBI:139520"/>
        <dbReference type="ChEBI" id="CHEBI:139521"/>
        <dbReference type="EC" id="1.11.1.7"/>
    </reaction>
</comment>
<evidence type="ECO:0000313" key="28">
    <source>
        <dbReference type="Proteomes" id="UP001054889"/>
    </source>
</evidence>
<dbReference type="PROSITE" id="PS00436">
    <property type="entry name" value="PEROXIDASE_2"/>
    <property type="match status" value="1"/>
</dbReference>
<dbReference type="GO" id="GO:0046872">
    <property type="term" value="F:metal ion binding"/>
    <property type="evidence" value="ECO:0007669"/>
    <property type="project" value="UniProtKB-KW"/>
</dbReference>
<evidence type="ECO:0000256" key="22">
    <source>
        <dbReference type="PIRSR" id="PIRSR600823-5"/>
    </source>
</evidence>
<reference evidence="27" key="1">
    <citation type="journal article" date="2018" name="DNA Res.">
        <title>Multiple hybrid de novo genome assembly of finger millet, an orphan allotetraploid crop.</title>
        <authorList>
            <person name="Hatakeyama M."/>
            <person name="Aluri S."/>
            <person name="Balachadran M.T."/>
            <person name="Sivarajan S.R."/>
            <person name="Patrignani A."/>
            <person name="Gruter S."/>
            <person name="Poveda L."/>
            <person name="Shimizu-Inatsugi R."/>
            <person name="Baeten J."/>
            <person name="Francoijs K.J."/>
            <person name="Nataraja K.N."/>
            <person name="Reddy Y.A.N."/>
            <person name="Phadnis S."/>
            <person name="Ravikumar R.L."/>
            <person name="Schlapbach R."/>
            <person name="Sreeman S.M."/>
            <person name="Shimizu K.K."/>
        </authorList>
    </citation>
    <scope>NUCLEOTIDE SEQUENCE</scope>
</reference>
<feature type="active site" description="Proton acceptor" evidence="18">
    <location>
        <position position="271"/>
    </location>
</feature>
<accession>A0AAV5F715</accession>
<dbReference type="EC" id="1.11.1.7" evidence="5"/>
<dbReference type="AlphaFoldDB" id="A0AAV5F715"/>
<organism evidence="27 28">
    <name type="scientific">Eleusine coracana subsp. coracana</name>
    <dbReference type="NCBI Taxonomy" id="191504"/>
    <lineage>
        <taxon>Eukaryota</taxon>
        <taxon>Viridiplantae</taxon>
        <taxon>Streptophyta</taxon>
        <taxon>Embryophyta</taxon>
        <taxon>Tracheophyta</taxon>
        <taxon>Spermatophyta</taxon>
        <taxon>Magnoliopsida</taxon>
        <taxon>Liliopsida</taxon>
        <taxon>Poales</taxon>
        <taxon>Poaceae</taxon>
        <taxon>PACMAD clade</taxon>
        <taxon>Chloridoideae</taxon>
        <taxon>Cynodonteae</taxon>
        <taxon>Eleusininae</taxon>
        <taxon>Eleusine</taxon>
    </lineage>
</organism>
<feature type="binding site" evidence="20">
    <location>
        <position position="449"/>
    </location>
    <ligand>
        <name>Ca(2+)</name>
        <dbReference type="ChEBI" id="CHEBI:29108"/>
        <label>2</label>
    </ligand>
</feature>
<dbReference type="InterPro" id="IPR019793">
    <property type="entry name" value="Peroxidases_heam-ligand_BS"/>
</dbReference>
<evidence type="ECO:0000256" key="3">
    <source>
        <dbReference type="ARBA" id="ARBA00006873"/>
    </source>
</evidence>
<dbReference type="FunFam" id="1.10.420.10:FF:000006">
    <property type="entry name" value="Peroxidase"/>
    <property type="match status" value="1"/>
</dbReference>
<evidence type="ECO:0000256" key="4">
    <source>
        <dbReference type="ARBA" id="ARBA00009063"/>
    </source>
</evidence>
<evidence type="ECO:0000256" key="12">
    <source>
        <dbReference type="ARBA" id="ARBA00023002"/>
    </source>
</evidence>
<dbReference type="Gene3D" id="1.10.420.10">
    <property type="entry name" value="Peroxidase, domain 2"/>
    <property type="match status" value="1"/>
</dbReference>
<dbReference type="GO" id="GO:0005484">
    <property type="term" value="F:SNAP receptor activity"/>
    <property type="evidence" value="ECO:0007669"/>
    <property type="project" value="InterPro"/>
</dbReference>
<protein>
    <recommendedName>
        <fullName evidence="17">Peroxidase 1</fullName>
        <ecNumber evidence="5">1.11.1.7</ecNumber>
    </recommendedName>
</protein>
<evidence type="ECO:0000256" key="5">
    <source>
        <dbReference type="ARBA" id="ARBA00012313"/>
    </source>
</evidence>
<keyword evidence="11" id="KW-0813">Transport</keyword>
<comment type="cofactor">
    <cofactor evidence="20">
        <name>Ca(2+)</name>
        <dbReference type="ChEBI" id="CHEBI:29108"/>
    </cofactor>
    <text evidence="20">Binds 2 calcium ions per subunit.</text>
</comment>
<dbReference type="GO" id="GO:0006979">
    <property type="term" value="P:response to oxidative stress"/>
    <property type="evidence" value="ECO:0007669"/>
    <property type="project" value="InterPro"/>
</dbReference>
<dbReference type="GO" id="GO:0140825">
    <property type="term" value="F:lactoperoxidase activity"/>
    <property type="evidence" value="ECO:0007669"/>
    <property type="project" value="UniProtKB-EC"/>
</dbReference>
<dbReference type="Gene3D" id="1.10.520.10">
    <property type="match status" value="1"/>
</dbReference>
<keyword evidence="28" id="KW-1185">Reference proteome</keyword>
<dbReference type="InterPro" id="IPR033905">
    <property type="entry name" value="Secretory_peroxidase"/>
</dbReference>
<evidence type="ECO:0000256" key="20">
    <source>
        <dbReference type="PIRSR" id="PIRSR600823-3"/>
    </source>
</evidence>
<feature type="binding site" evidence="20">
    <location>
        <position position="277"/>
    </location>
    <ligand>
        <name>Ca(2+)</name>
        <dbReference type="ChEBI" id="CHEBI:29108"/>
        <label>1</label>
    </ligand>
</feature>
<dbReference type="GO" id="GO:0016020">
    <property type="term" value="C:membrane"/>
    <property type="evidence" value="ECO:0007669"/>
    <property type="project" value="InterPro"/>
</dbReference>
<feature type="binding site" evidence="20">
    <location>
        <position position="272"/>
    </location>
    <ligand>
        <name>Ca(2+)</name>
        <dbReference type="ChEBI" id="CHEBI:29108"/>
        <label>1</label>
    </ligand>
</feature>
<evidence type="ECO:0000259" key="26">
    <source>
        <dbReference type="PROSITE" id="PS50873"/>
    </source>
</evidence>
<feature type="binding site" evidence="19">
    <location>
        <position position="367"/>
    </location>
    <ligand>
        <name>substrate</name>
    </ligand>
</feature>
<evidence type="ECO:0000256" key="19">
    <source>
        <dbReference type="PIRSR" id="PIRSR600823-2"/>
    </source>
</evidence>
<evidence type="ECO:0000256" key="7">
    <source>
        <dbReference type="ARBA" id="ARBA00022559"/>
    </source>
</evidence>
<feature type="binding site" evidence="20">
    <location>
        <position position="275"/>
    </location>
    <ligand>
        <name>Ca(2+)</name>
        <dbReference type="ChEBI" id="CHEBI:29108"/>
        <label>1</label>
    </ligand>
</feature>
<dbReference type="InterPro" id="IPR019794">
    <property type="entry name" value="Peroxidases_AS"/>
</dbReference>
<keyword evidence="14 22" id="KW-1015">Disulfide bond</keyword>
<dbReference type="GO" id="GO:0042744">
    <property type="term" value="P:hydrogen peroxide catabolic process"/>
    <property type="evidence" value="ECO:0007669"/>
    <property type="project" value="UniProtKB-KW"/>
</dbReference>
<dbReference type="GO" id="GO:0020037">
    <property type="term" value="F:heme binding"/>
    <property type="evidence" value="ECO:0007669"/>
    <property type="project" value="InterPro"/>
</dbReference>
<proteinExistence type="inferred from homology"/>
<evidence type="ECO:0000256" key="15">
    <source>
        <dbReference type="ARBA" id="ARBA00023180"/>
    </source>
</evidence>
<feature type="disulfide bond" evidence="22">
    <location>
        <begin position="404"/>
        <end position="438"/>
    </location>
</feature>
<dbReference type="PROSITE" id="PS50873">
    <property type="entry name" value="PEROXIDASE_4"/>
    <property type="match status" value="1"/>
</dbReference>
<dbReference type="PROSITE" id="PS50192">
    <property type="entry name" value="T_SNARE"/>
    <property type="match status" value="1"/>
</dbReference>
<gene>
    <name evidence="27" type="primary">gb18400</name>
    <name evidence="27" type="ORF">PR202_gb18400</name>
</gene>
<dbReference type="GO" id="GO:0005576">
    <property type="term" value="C:extracellular region"/>
    <property type="evidence" value="ECO:0007669"/>
    <property type="project" value="UniProtKB-SubCell"/>
</dbReference>
<evidence type="ECO:0000256" key="18">
    <source>
        <dbReference type="PIRSR" id="PIRSR600823-1"/>
    </source>
</evidence>
<keyword evidence="15" id="KW-0325">Glycoprotein</keyword>
<evidence type="ECO:0000256" key="24">
    <source>
        <dbReference type="SAM" id="MobiDB-lite"/>
    </source>
</evidence>
<keyword evidence="16" id="KW-0376">Hydrogen peroxide</keyword>
<dbReference type="InterPro" id="IPR010255">
    <property type="entry name" value="Haem_peroxidase_sf"/>
</dbReference>
<evidence type="ECO:0000256" key="6">
    <source>
        <dbReference type="ARBA" id="ARBA00022525"/>
    </source>
</evidence>
<dbReference type="SUPFAM" id="SSF58038">
    <property type="entry name" value="SNARE fusion complex"/>
    <property type="match status" value="1"/>
</dbReference>
<feature type="disulfide bond" evidence="22">
    <location>
        <begin position="273"/>
        <end position="278"/>
    </location>
</feature>
<keyword evidence="9 20" id="KW-0479">Metal-binding</keyword>
<dbReference type="SUPFAM" id="SSF48113">
    <property type="entry name" value="Heme-dependent peroxidases"/>
    <property type="match status" value="1"/>
</dbReference>
<dbReference type="InterPro" id="IPR000727">
    <property type="entry name" value="T_SNARE_dom"/>
</dbReference>
<evidence type="ECO:0000256" key="13">
    <source>
        <dbReference type="ARBA" id="ARBA00023004"/>
    </source>
</evidence>
<evidence type="ECO:0000256" key="17">
    <source>
        <dbReference type="ARBA" id="ARBA00072322"/>
    </source>
</evidence>
<feature type="binding site" evidence="20">
    <location>
        <position position="279"/>
    </location>
    <ligand>
        <name>Ca(2+)</name>
        <dbReference type="ChEBI" id="CHEBI:29108"/>
        <label>1</label>
    </ligand>
</feature>
<dbReference type="PROSITE" id="PS00435">
    <property type="entry name" value="PEROXIDASE_1"/>
    <property type="match status" value="1"/>
</dbReference>
<dbReference type="PRINTS" id="PR00461">
    <property type="entry name" value="PLPEROXIDASE"/>
</dbReference>